<organism evidence="1 2">
    <name type="scientific">Methanolobus tindarius DSM 2278</name>
    <dbReference type="NCBI Taxonomy" id="1090322"/>
    <lineage>
        <taxon>Archaea</taxon>
        <taxon>Methanobacteriati</taxon>
        <taxon>Methanobacteriota</taxon>
        <taxon>Stenosarchaea group</taxon>
        <taxon>Methanomicrobia</taxon>
        <taxon>Methanosarcinales</taxon>
        <taxon>Methanosarcinaceae</taxon>
        <taxon>Methanolobus</taxon>
    </lineage>
</organism>
<evidence type="ECO:0000313" key="2">
    <source>
        <dbReference type="Proteomes" id="UP000019483"/>
    </source>
</evidence>
<comment type="caution">
    <text evidence="1">The sequence shown here is derived from an EMBL/GenBank/DDBJ whole genome shotgun (WGS) entry which is preliminary data.</text>
</comment>
<dbReference type="EMBL" id="AZAJ01000001">
    <property type="protein sequence ID" value="ETA66988.1"/>
    <property type="molecule type" value="Genomic_DNA"/>
</dbReference>
<name>W9DP90_METTI</name>
<evidence type="ECO:0000313" key="1">
    <source>
        <dbReference type="EMBL" id="ETA66988.1"/>
    </source>
</evidence>
<sequence>MLTKQEEFWERDNFLIITDGTKPAIKWTIDELKKRGRAVTVLDYSDKPVEGSIQNIPEVPDGVRSVVIGITKREPARVIEKLAEKGIIDFWVHWKTDTCDVNHLEYDPNLRIITGRCPMMYLGSGASIHGFHRLMAKTLGKF</sequence>
<accession>W9DP90</accession>
<dbReference type="Proteomes" id="UP000019483">
    <property type="component" value="Unassembled WGS sequence"/>
</dbReference>
<dbReference type="AlphaFoldDB" id="W9DP90"/>
<dbReference type="STRING" id="1090322.MettiDRAFT_0393"/>
<dbReference type="RefSeq" id="WP_023844124.1">
    <property type="nucleotide sequence ID" value="NZ_AZAJ01000001.1"/>
</dbReference>
<evidence type="ECO:0008006" key="3">
    <source>
        <dbReference type="Google" id="ProtNLM"/>
    </source>
</evidence>
<protein>
    <recommendedName>
        <fullName evidence="3">CoA-binding protein</fullName>
    </recommendedName>
</protein>
<proteinExistence type="predicted"/>
<dbReference type="OrthoDB" id="130616at2157"/>
<keyword evidence="2" id="KW-1185">Reference proteome</keyword>
<gene>
    <name evidence="1" type="ORF">MettiDRAFT_0393</name>
</gene>
<reference evidence="1 2" key="1">
    <citation type="submission" date="2013-08" db="EMBL/GenBank/DDBJ databases">
        <authorList>
            <consortium name="DOE Joint Genome Institute"/>
            <person name="Eisen J."/>
            <person name="Huntemann M."/>
            <person name="Han J."/>
            <person name="Chen A."/>
            <person name="Kyrpides N."/>
            <person name="Mavromatis K."/>
            <person name="Markowitz V."/>
            <person name="Palaniappan K."/>
            <person name="Ivanova N."/>
            <person name="Schaumberg A."/>
            <person name="Pati A."/>
            <person name="Liolios K."/>
            <person name="Nordberg H.P."/>
            <person name="Cantor M.N."/>
            <person name="Hua S.X."/>
            <person name="Woyke T."/>
        </authorList>
    </citation>
    <scope>NUCLEOTIDE SEQUENCE [LARGE SCALE GENOMIC DNA]</scope>
    <source>
        <strain evidence="1 2">DSM 2278</strain>
    </source>
</reference>